<dbReference type="InterPro" id="IPR038764">
    <property type="entry name" value="GNAT_N_AcTrfase_prd"/>
</dbReference>
<dbReference type="eggNOG" id="COG3375">
    <property type="taxonomic scope" value="Bacteria"/>
</dbReference>
<dbReference type="EMBL" id="CP003364">
    <property type="protein sequence ID" value="AGA29694.1"/>
    <property type="molecule type" value="Genomic_DNA"/>
</dbReference>
<evidence type="ECO:0000313" key="2">
    <source>
        <dbReference type="Proteomes" id="UP000010798"/>
    </source>
</evidence>
<dbReference type="OrthoDB" id="9797990at2"/>
<dbReference type="RefSeq" id="WP_015248794.1">
    <property type="nucleotide sequence ID" value="NC_019892.1"/>
</dbReference>
<reference evidence="1 2" key="1">
    <citation type="submission" date="2012-02" db="EMBL/GenBank/DDBJ databases">
        <title>Complete sequence of chromosome of Singulisphaera acidiphila DSM 18658.</title>
        <authorList>
            <consortium name="US DOE Joint Genome Institute (JGI-PGF)"/>
            <person name="Lucas S."/>
            <person name="Copeland A."/>
            <person name="Lapidus A."/>
            <person name="Glavina del Rio T."/>
            <person name="Dalin E."/>
            <person name="Tice H."/>
            <person name="Bruce D."/>
            <person name="Goodwin L."/>
            <person name="Pitluck S."/>
            <person name="Peters L."/>
            <person name="Ovchinnikova G."/>
            <person name="Chertkov O."/>
            <person name="Kyrpides N."/>
            <person name="Mavromatis K."/>
            <person name="Ivanova N."/>
            <person name="Brettin T."/>
            <person name="Detter J.C."/>
            <person name="Han C."/>
            <person name="Larimer F."/>
            <person name="Land M."/>
            <person name="Hauser L."/>
            <person name="Markowitz V."/>
            <person name="Cheng J.-F."/>
            <person name="Hugenholtz P."/>
            <person name="Woyke T."/>
            <person name="Wu D."/>
            <person name="Tindall B."/>
            <person name="Pomrenke H."/>
            <person name="Brambilla E."/>
            <person name="Klenk H.-P."/>
            <person name="Eisen J.A."/>
        </authorList>
    </citation>
    <scope>NUCLEOTIDE SEQUENCE [LARGE SCALE GENOMIC DNA]</scope>
    <source>
        <strain evidence="2">ATCC BAA-1392 / DSM 18658 / VKM B-2454 / MOB10</strain>
    </source>
</reference>
<organism evidence="1 2">
    <name type="scientific">Singulisphaera acidiphila (strain ATCC BAA-1392 / DSM 18658 / VKM B-2454 / MOB10)</name>
    <dbReference type="NCBI Taxonomy" id="886293"/>
    <lineage>
        <taxon>Bacteria</taxon>
        <taxon>Pseudomonadati</taxon>
        <taxon>Planctomycetota</taxon>
        <taxon>Planctomycetia</taxon>
        <taxon>Isosphaerales</taxon>
        <taxon>Isosphaeraceae</taxon>
        <taxon>Singulisphaera</taxon>
    </lineage>
</organism>
<sequence>MSEEITIRRPANVHEYHSCQRAQRLAWGIADDSYVVPIATMVGAQLHGGIVLGAFLPDGEAVGVSFAFLGRSGGRLCLYSQLTGVVPGRQSTGLGYRLKLVQRDLALESGVDLIAWAFDPLQAGNARFNLVKLGATSGHYVDDMYGPRTDALNLGVPTDRLIAEWDLSAPPRPEAVASHEWSSYPHLIESKAQADGSRAVVKTHPAEGPNLLVEIPQDIAGLRARDPRLAEAWRLAVRESLTMAFSAGYRAVGFVQDRSEAERRAFYLLHR</sequence>
<dbReference type="PANTHER" id="PTHR41700:SF1">
    <property type="entry name" value="N-ACETYLTRANSFERASE DOMAIN-CONTAINING PROTEIN"/>
    <property type="match status" value="1"/>
</dbReference>
<name>L0DJX5_SINAD</name>
<dbReference type="STRING" id="886293.Sinac_5557"/>
<dbReference type="KEGG" id="saci:Sinac_5557"/>
<dbReference type="Proteomes" id="UP000010798">
    <property type="component" value="Chromosome"/>
</dbReference>
<evidence type="ECO:0008006" key="3">
    <source>
        <dbReference type="Google" id="ProtNLM"/>
    </source>
</evidence>
<protein>
    <recommendedName>
        <fullName evidence="3">N-acetyltransferase domain-containing protein</fullName>
    </recommendedName>
</protein>
<dbReference type="HOGENOM" id="CLU_061573_1_0_0"/>
<proteinExistence type="predicted"/>
<dbReference type="PANTHER" id="PTHR41700">
    <property type="entry name" value="GCN5-RELATED N-ACETYLTRANSFERASE"/>
    <property type="match status" value="1"/>
</dbReference>
<dbReference type="AlphaFoldDB" id="L0DJX5"/>
<gene>
    <name evidence="1" type="ordered locus">Sinac_5557</name>
</gene>
<keyword evidence="2" id="KW-1185">Reference proteome</keyword>
<evidence type="ECO:0000313" key="1">
    <source>
        <dbReference type="EMBL" id="AGA29694.1"/>
    </source>
</evidence>
<accession>L0DJX5</accession>